<comment type="subcellular location">
    <subcellularLocation>
        <location evidence="1">Mitochondrion inner membrane</location>
        <topology evidence="1">Peripheral membrane protein</topology>
    </subcellularLocation>
</comment>
<keyword evidence="5" id="KW-0813">Transport</keyword>
<name>A0A0H5BYQ5_CYBJN</name>
<evidence type="ECO:0000256" key="10">
    <source>
        <dbReference type="ARBA" id="ARBA00023136"/>
    </source>
</evidence>
<evidence type="ECO:0000256" key="9">
    <source>
        <dbReference type="ARBA" id="ARBA00023128"/>
    </source>
</evidence>
<evidence type="ECO:0000256" key="3">
    <source>
        <dbReference type="ARBA" id="ARBA00013571"/>
    </source>
</evidence>
<evidence type="ECO:0000256" key="4">
    <source>
        <dbReference type="ARBA" id="ARBA00020721"/>
    </source>
</evidence>
<evidence type="ECO:0000256" key="6">
    <source>
        <dbReference type="ARBA" id="ARBA00022792"/>
    </source>
</evidence>
<keyword evidence="7" id="KW-0653">Protein transport</keyword>
<evidence type="ECO:0000256" key="14">
    <source>
        <dbReference type="SAM" id="MobiDB-lite"/>
    </source>
</evidence>
<dbReference type="InterPro" id="IPR005341">
    <property type="entry name" value="Tim16"/>
</dbReference>
<dbReference type="PANTHER" id="PTHR12388">
    <property type="entry name" value="MITOCHONDRIA ASSOCIATED GRANULOCYTE MACROPHAGE CSF SIGNALING MOLECULE"/>
    <property type="match status" value="1"/>
</dbReference>
<feature type="region of interest" description="Disordered" evidence="14">
    <location>
        <begin position="116"/>
        <end position="141"/>
    </location>
</feature>
<accession>A0A0H5BYQ5</accession>
<evidence type="ECO:0000256" key="13">
    <source>
        <dbReference type="ARBA" id="ARBA00031407"/>
    </source>
</evidence>
<evidence type="ECO:0000256" key="1">
    <source>
        <dbReference type="ARBA" id="ARBA00004637"/>
    </source>
</evidence>
<dbReference type="InterPro" id="IPR036869">
    <property type="entry name" value="J_dom_sf"/>
</dbReference>
<evidence type="ECO:0000256" key="11">
    <source>
        <dbReference type="ARBA" id="ARBA00025080"/>
    </source>
</evidence>
<evidence type="ECO:0000256" key="2">
    <source>
        <dbReference type="ARBA" id="ARBA00008817"/>
    </source>
</evidence>
<protein>
    <recommendedName>
        <fullName evidence="4">Mitochondrial import inner membrane translocase subunit TIM16</fullName>
    </recommendedName>
    <alternativeName>
        <fullName evidence="3">Mitochondrial import inner membrane translocase subunit tim16</fullName>
    </alternativeName>
    <alternativeName>
        <fullName evidence="12 13">Presequence translocated-associated motor subunit PAM16</fullName>
    </alternativeName>
</protein>
<dbReference type="Proteomes" id="UP000038830">
    <property type="component" value="Unassembled WGS sequence"/>
</dbReference>
<keyword evidence="10" id="KW-0472">Membrane</keyword>
<evidence type="ECO:0000313" key="15">
    <source>
        <dbReference type="EMBL" id="CEP20625.1"/>
    </source>
</evidence>
<keyword evidence="6" id="KW-0999">Mitochondrion inner membrane</keyword>
<dbReference type="GO" id="GO:0005744">
    <property type="term" value="C:TIM23 mitochondrial import inner membrane translocase complex"/>
    <property type="evidence" value="ECO:0007669"/>
    <property type="project" value="InterPro"/>
</dbReference>
<evidence type="ECO:0000256" key="12">
    <source>
        <dbReference type="ARBA" id="ARBA00030422"/>
    </source>
</evidence>
<dbReference type="EMBL" id="CDQK01000001">
    <property type="protein sequence ID" value="CEP20625.1"/>
    <property type="molecule type" value="Genomic_DNA"/>
</dbReference>
<reference evidence="16" key="1">
    <citation type="journal article" date="2015" name="J. Biotechnol.">
        <title>The structure of the Cyberlindnera jadinii genome and its relation to Candida utilis analyzed by the occurrence of single nucleotide polymorphisms.</title>
        <authorList>
            <person name="Rupp O."/>
            <person name="Brinkrolf K."/>
            <person name="Buerth C."/>
            <person name="Kunigo M."/>
            <person name="Schneider J."/>
            <person name="Jaenicke S."/>
            <person name="Goesmann A."/>
            <person name="Puehler A."/>
            <person name="Jaeger K.-E."/>
            <person name="Ernst J.F."/>
        </authorList>
    </citation>
    <scope>NUCLEOTIDE SEQUENCE [LARGE SCALE GENOMIC DNA]</scope>
    <source>
        <strain evidence="16">ATCC 18201 / CBS 1600 / BCRC 20928 / JCM 3617 / NBRC 0987 / NRRL Y-1542</strain>
    </source>
</reference>
<dbReference type="Gene3D" id="1.10.287.110">
    <property type="entry name" value="DnaJ domain"/>
    <property type="match status" value="1"/>
</dbReference>
<dbReference type="FunFam" id="1.10.287.110:FF:000006">
    <property type="entry name" value="Import inner membrane translocase subunit TIM16"/>
    <property type="match status" value="1"/>
</dbReference>
<organism evidence="15 16">
    <name type="scientific">Cyberlindnera jadinii (strain ATCC 18201 / CBS 1600 / BCRC 20928 / JCM 3617 / NBRC 0987 / NRRL Y-1542)</name>
    <name type="common">Torula yeast</name>
    <name type="synonym">Candida utilis</name>
    <dbReference type="NCBI Taxonomy" id="983966"/>
    <lineage>
        <taxon>Eukaryota</taxon>
        <taxon>Fungi</taxon>
        <taxon>Dikarya</taxon>
        <taxon>Ascomycota</taxon>
        <taxon>Saccharomycotina</taxon>
        <taxon>Saccharomycetes</taxon>
        <taxon>Phaffomycetales</taxon>
        <taxon>Phaffomycetaceae</taxon>
        <taxon>Cyberlindnera</taxon>
    </lineage>
</organism>
<dbReference type="PANTHER" id="PTHR12388:SF0">
    <property type="entry name" value="MITOCHONDRIAL IMPORT INNER MEMBRANE TRANSLOCASE SUBUNIT TIM16"/>
    <property type="match status" value="1"/>
</dbReference>
<keyword evidence="8" id="KW-0811">Translocation</keyword>
<gene>
    <name evidence="15" type="ORF">BN1211_0533</name>
</gene>
<dbReference type="AlphaFoldDB" id="A0A0H5BYQ5"/>
<evidence type="ECO:0000256" key="7">
    <source>
        <dbReference type="ARBA" id="ARBA00022927"/>
    </source>
</evidence>
<proteinExistence type="inferred from homology"/>
<dbReference type="GO" id="GO:0030150">
    <property type="term" value="P:protein import into mitochondrial matrix"/>
    <property type="evidence" value="ECO:0007669"/>
    <property type="project" value="InterPro"/>
</dbReference>
<comment type="function">
    <text evidence="11">Essential component of the PAM complex, a complex required for the translocation of transit peptide-containing proteins from the inner membrane into the mitochondrial matrix in an ATP-dependent manner. In the complex, it is required to regulate activity of mtHSP70 (SSC1) via its interaction with PAM18/TIM14. May act by positioning PAM18/TIM14 in juxtaposition to mtHSP70 at the translocon to maximize ATPase stimulation.</text>
</comment>
<sequence length="141" mass="15570">MPEIQAMSTTAHRLIVQVLFTGAKVFGTAFTTAYRQAATQTAKQSATQANRARDTGITLDESAKILDVDLKNTTLEQVEERYQKMFDINSKEKADSFYLQSKIYWAAERLKSEFKAQEAERAAGEGGEGKDAASSEAPPKQ</sequence>
<feature type="compositionally biased region" description="Basic and acidic residues" evidence="14">
    <location>
        <begin position="116"/>
        <end position="133"/>
    </location>
</feature>
<keyword evidence="9" id="KW-0496">Mitochondrion</keyword>
<comment type="similarity">
    <text evidence="2">Belongs to the TIM16/PAM16 family.</text>
</comment>
<evidence type="ECO:0000256" key="5">
    <source>
        <dbReference type="ARBA" id="ARBA00022448"/>
    </source>
</evidence>
<evidence type="ECO:0000256" key="8">
    <source>
        <dbReference type="ARBA" id="ARBA00023010"/>
    </source>
</evidence>
<evidence type="ECO:0000313" key="16">
    <source>
        <dbReference type="Proteomes" id="UP000038830"/>
    </source>
</evidence>
<dbReference type="Pfam" id="PF03656">
    <property type="entry name" value="Pam16"/>
    <property type="match status" value="1"/>
</dbReference>